<dbReference type="PANTHER" id="PTHR32308:SF0">
    <property type="entry name" value="HPCH_HPAI ALDOLASE_CITRATE LYASE DOMAIN-CONTAINING PROTEIN"/>
    <property type="match status" value="1"/>
</dbReference>
<evidence type="ECO:0000313" key="7">
    <source>
        <dbReference type="EMBL" id="ABL66199.1"/>
    </source>
</evidence>
<evidence type="ECO:0000313" key="8">
    <source>
        <dbReference type="Proteomes" id="UP000008701"/>
    </source>
</evidence>
<dbReference type="Proteomes" id="UP000008701">
    <property type="component" value="Chromosome"/>
</dbReference>
<dbReference type="HOGENOM" id="CLU_044864_0_1_10"/>
<dbReference type="InterPro" id="IPR040442">
    <property type="entry name" value="Pyrv_kinase-like_dom_sf"/>
</dbReference>
<dbReference type="eggNOG" id="COG2301">
    <property type="taxonomic scope" value="Bacteria"/>
</dbReference>
<dbReference type="Gene3D" id="3.20.20.60">
    <property type="entry name" value="Phosphoenolpyruvate-binding domains"/>
    <property type="match status" value="1"/>
</dbReference>
<feature type="binding site" evidence="5">
    <location>
        <position position="175"/>
    </location>
    <ligand>
        <name>Mg(2+)</name>
        <dbReference type="ChEBI" id="CHEBI:18420"/>
    </ligand>
</feature>
<dbReference type="Pfam" id="PF03328">
    <property type="entry name" value="HpcH_HpaI"/>
    <property type="match status" value="1"/>
</dbReference>
<accession>A1BIH2</accession>
<dbReference type="KEGG" id="cph:Cpha266_2198"/>
<gene>
    <name evidence="7" type="ordered locus">Cpha266_2198</name>
</gene>
<evidence type="ECO:0000256" key="1">
    <source>
        <dbReference type="ARBA" id="ARBA00001946"/>
    </source>
</evidence>
<dbReference type="STRING" id="290317.Cpha266_2198"/>
<feature type="binding site" evidence="5">
    <location>
        <position position="149"/>
    </location>
    <ligand>
        <name>Mg(2+)</name>
        <dbReference type="ChEBI" id="CHEBI:18420"/>
    </ligand>
</feature>
<evidence type="ECO:0000256" key="4">
    <source>
        <dbReference type="PIRSR" id="PIRSR015582-1"/>
    </source>
</evidence>
<name>A1BIH2_CHLPD</name>
<dbReference type="OrthoDB" id="9786940at2"/>
<organism evidence="7 8">
    <name type="scientific">Chlorobium phaeobacteroides (strain DSM 266 / SMG 266 / 2430)</name>
    <dbReference type="NCBI Taxonomy" id="290317"/>
    <lineage>
        <taxon>Bacteria</taxon>
        <taxon>Pseudomonadati</taxon>
        <taxon>Chlorobiota</taxon>
        <taxon>Chlorobiia</taxon>
        <taxon>Chlorobiales</taxon>
        <taxon>Chlorobiaceae</taxon>
        <taxon>Chlorobium/Pelodictyon group</taxon>
        <taxon>Chlorobium</taxon>
    </lineage>
</organism>
<evidence type="ECO:0000256" key="2">
    <source>
        <dbReference type="ARBA" id="ARBA00022723"/>
    </source>
</evidence>
<dbReference type="SUPFAM" id="SSF51621">
    <property type="entry name" value="Phosphoenolpyruvate/pyruvate domain"/>
    <property type="match status" value="1"/>
</dbReference>
<dbReference type="PIRSF" id="PIRSF015582">
    <property type="entry name" value="Cit_lyase_B"/>
    <property type="match status" value="1"/>
</dbReference>
<evidence type="ECO:0000256" key="3">
    <source>
        <dbReference type="ARBA" id="ARBA00022842"/>
    </source>
</evidence>
<dbReference type="PANTHER" id="PTHR32308">
    <property type="entry name" value="LYASE BETA SUBUNIT, PUTATIVE (AFU_ORTHOLOGUE AFUA_4G13030)-RELATED"/>
    <property type="match status" value="1"/>
</dbReference>
<dbReference type="GO" id="GO:0003824">
    <property type="term" value="F:catalytic activity"/>
    <property type="evidence" value="ECO:0007669"/>
    <property type="project" value="InterPro"/>
</dbReference>
<dbReference type="InterPro" id="IPR011206">
    <property type="entry name" value="Citrate_lyase_beta/mcl1/mcl2"/>
</dbReference>
<feature type="binding site" evidence="4">
    <location>
        <position position="149"/>
    </location>
    <ligand>
        <name>substrate</name>
    </ligand>
</feature>
<feature type="domain" description="HpcH/HpaI aldolase/citrate lyase" evidence="6">
    <location>
        <begin position="36"/>
        <end position="246"/>
    </location>
</feature>
<reference evidence="7 8" key="1">
    <citation type="submission" date="2006-12" db="EMBL/GenBank/DDBJ databases">
        <title>Complete sequence of Chlorobium phaeobacteroides DSM 266.</title>
        <authorList>
            <consortium name="US DOE Joint Genome Institute"/>
            <person name="Copeland A."/>
            <person name="Lucas S."/>
            <person name="Lapidus A."/>
            <person name="Barry K."/>
            <person name="Detter J.C."/>
            <person name="Glavina del Rio T."/>
            <person name="Hammon N."/>
            <person name="Israni S."/>
            <person name="Pitluck S."/>
            <person name="Goltsman E."/>
            <person name="Schmutz J."/>
            <person name="Larimer F."/>
            <person name="Land M."/>
            <person name="Hauser L."/>
            <person name="Mikhailova N."/>
            <person name="Li T."/>
            <person name="Overmann J."/>
            <person name="Bryant D.A."/>
            <person name="Richardson P."/>
        </authorList>
    </citation>
    <scope>NUCLEOTIDE SEQUENCE [LARGE SCALE GENOMIC DNA]</scope>
    <source>
        <strain evidence="7 8">DSM 266</strain>
    </source>
</reference>
<dbReference type="InterPro" id="IPR015813">
    <property type="entry name" value="Pyrv/PenolPyrv_kinase-like_dom"/>
</dbReference>
<comment type="cofactor">
    <cofactor evidence="1">
        <name>Mg(2+)</name>
        <dbReference type="ChEBI" id="CHEBI:18420"/>
    </cofactor>
</comment>
<dbReference type="GO" id="GO:0000287">
    <property type="term" value="F:magnesium ion binding"/>
    <property type="evidence" value="ECO:0007669"/>
    <property type="project" value="TreeGrafter"/>
</dbReference>
<keyword evidence="2 5" id="KW-0479">Metal-binding</keyword>
<feature type="binding site" evidence="4">
    <location>
        <position position="97"/>
    </location>
    <ligand>
        <name>substrate</name>
    </ligand>
</feature>
<dbReference type="InterPro" id="IPR005000">
    <property type="entry name" value="Aldolase/citrate-lyase_domain"/>
</dbReference>
<dbReference type="AlphaFoldDB" id="A1BIH2"/>
<dbReference type="GO" id="GO:0006107">
    <property type="term" value="P:oxaloacetate metabolic process"/>
    <property type="evidence" value="ECO:0007669"/>
    <property type="project" value="TreeGrafter"/>
</dbReference>
<sequence>MIFKDITWLDSASIEAIEQQLPETVSRRPLTRGLRRSALMVSAHRVNHLNKLDLLAADMAVINLEDGVAPQEKPRARALAALFTAHAREAKTELIVRVNPLGEGGEEDIRLINRAVPDAIRIPKVRTAQEVEQACRLVDPAIRIHLSVETGEALKKLAELRVEERVDTVYLGILDLCADLGLPQSVITPGNPMASYLLSRFLVDALTAGFHPVSFVYQEYKDLETFEKWCLQERSMGFSSKGCISPGQVELANRVFAPKPEERARAITIVRCFEEEAKKGNTGFVHEQYGFIDEPVYRGALAVLAATDHEKVSGM</sequence>
<dbReference type="RefSeq" id="WP_011745996.1">
    <property type="nucleotide sequence ID" value="NC_008639.1"/>
</dbReference>
<keyword evidence="8" id="KW-1185">Reference proteome</keyword>
<dbReference type="EMBL" id="CP000492">
    <property type="protein sequence ID" value="ABL66199.1"/>
    <property type="molecule type" value="Genomic_DNA"/>
</dbReference>
<keyword evidence="3 5" id="KW-0460">Magnesium</keyword>
<proteinExistence type="predicted"/>
<protein>
    <submittedName>
        <fullName evidence="7">HpcH/HpaI aldolase</fullName>
    </submittedName>
</protein>
<evidence type="ECO:0000259" key="6">
    <source>
        <dbReference type="Pfam" id="PF03328"/>
    </source>
</evidence>
<evidence type="ECO:0000256" key="5">
    <source>
        <dbReference type="PIRSR" id="PIRSR015582-2"/>
    </source>
</evidence>